<feature type="transmembrane region" description="Helical" evidence="10">
    <location>
        <begin position="256"/>
        <end position="280"/>
    </location>
</feature>
<dbReference type="GO" id="GO:0005302">
    <property type="term" value="F:L-tyrosine transmembrane transporter activity"/>
    <property type="evidence" value="ECO:0007669"/>
    <property type="project" value="EnsemblFungi"/>
</dbReference>
<feature type="transmembrane region" description="Helical" evidence="10">
    <location>
        <begin position="154"/>
        <end position="171"/>
    </location>
</feature>
<dbReference type="HOGENOM" id="CLU_009020_1_1_1"/>
<feature type="transmembrane region" description="Helical" evidence="10">
    <location>
        <begin position="463"/>
        <end position="484"/>
    </location>
</feature>
<dbReference type="Pfam" id="PF01490">
    <property type="entry name" value="Aa_trans"/>
    <property type="match status" value="1"/>
</dbReference>
<dbReference type="GO" id="GO:0005290">
    <property type="term" value="F:L-histidine transmembrane transporter activity"/>
    <property type="evidence" value="ECO:0007669"/>
    <property type="project" value="EnsemblFungi"/>
</dbReference>
<evidence type="ECO:0000256" key="10">
    <source>
        <dbReference type="SAM" id="Phobius"/>
    </source>
</evidence>
<accession>A0A0B1P027</accession>
<feature type="transmembrane region" description="Helical" evidence="10">
    <location>
        <begin position="183"/>
        <end position="201"/>
    </location>
</feature>
<dbReference type="GO" id="GO:0015194">
    <property type="term" value="F:L-serine transmembrane transporter activity"/>
    <property type="evidence" value="ECO:0007669"/>
    <property type="project" value="EnsemblFungi"/>
</dbReference>
<dbReference type="STRING" id="52586.A0A0B1P027"/>
<comment type="caution">
    <text evidence="12">The sequence shown here is derived from an EMBL/GenBank/DDBJ whole genome shotgun (WGS) entry which is preliminary data.</text>
</comment>
<feature type="domain" description="Amino acid transporter transmembrane" evidence="11">
    <location>
        <begin position="31"/>
        <end position="431"/>
    </location>
</feature>
<feature type="transmembrane region" description="Helical" evidence="10">
    <location>
        <begin position="292"/>
        <end position="313"/>
    </location>
</feature>
<dbReference type="AlphaFoldDB" id="A0A0B1P027"/>
<feature type="transmembrane region" description="Helical" evidence="10">
    <location>
        <begin position="369"/>
        <end position="389"/>
    </location>
</feature>
<proteinExistence type="inferred from homology"/>
<feature type="compositionally biased region" description="Acidic residues" evidence="9">
    <location>
        <begin position="433"/>
        <end position="445"/>
    </location>
</feature>
<feature type="transmembrane region" description="Helical" evidence="10">
    <location>
        <begin position="213"/>
        <end position="235"/>
    </location>
</feature>
<evidence type="ECO:0000256" key="2">
    <source>
        <dbReference type="ARBA" id="ARBA00008066"/>
    </source>
</evidence>
<dbReference type="GO" id="GO:0000329">
    <property type="term" value="C:fungal-type vacuole membrane"/>
    <property type="evidence" value="ECO:0007669"/>
    <property type="project" value="EnsemblFungi"/>
</dbReference>
<evidence type="ECO:0000256" key="3">
    <source>
        <dbReference type="ARBA" id="ARBA00022448"/>
    </source>
</evidence>
<evidence type="ECO:0000256" key="4">
    <source>
        <dbReference type="ARBA" id="ARBA00022554"/>
    </source>
</evidence>
<dbReference type="OMA" id="DSIHHQR"/>
<evidence type="ECO:0000313" key="13">
    <source>
        <dbReference type="Proteomes" id="UP000030854"/>
    </source>
</evidence>
<feature type="transmembrane region" description="Helical" evidence="10">
    <location>
        <begin position="109"/>
        <end position="134"/>
    </location>
</feature>
<keyword evidence="8 10" id="KW-0472">Membrane</keyword>
<keyword evidence="6" id="KW-0029">Amino-acid transport</keyword>
<dbReference type="GO" id="GO:0015189">
    <property type="term" value="F:L-lysine transmembrane transporter activity"/>
    <property type="evidence" value="ECO:0007669"/>
    <property type="project" value="EnsemblFungi"/>
</dbReference>
<dbReference type="EMBL" id="JNVN01004848">
    <property type="protein sequence ID" value="KHJ30179.1"/>
    <property type="molecule type" value="Genomic_DNA"/>
</dbReference>
<keyword evidence="4" id="KW-0926">Vacuole</keyword>
<feature type="transmembrane region" description="Helical" evidence="10">
    <location>
        <begin position="59"/>
        <end position="81"/>
    </location>
</feature>
<dbReference type="GO" id="GO:0090513">
    <property type="term" value="P:L-histidine transmembrane import into vacuole"/>
    <property type="evidence" value="ECO:0007669"/>
    <property type="project" value="EnsemblFungi"/>
</dbReference>
<name>A0A0B1P027_UNCNE</name>
<reference evidence="12 13" key="1">
    <citation type="journal article" date="2014" name="BMC Genomics">
        <title>Adaptive genomic structural variation in the grape powdery mildew pathogen, Erysiphe necator.</title>
        <authorList>
            <person name="Jones L."/>
            <person name="Riaz S."/>
            <person name="Morales-Cruz A."/>
            <person name="Amrine K.C."/>
            <person name="McGuire B."/>
            <person name="Gubler W.D."/>
            <person name="Walker M.A."/>
            <person name="Cantu D."/>
        </authorList>
    </citation>
    <scope>NUCLEOTIDE SEQUENCE [LARGE SCALE GENOMIC DNA]</scope>
    <source>
        <strain evidence="13">c</strain>
    </source>
</reference>
<dbReference type="GO" id="GO:0090516">
    <property type="term" value="P:L-serine transmembrane import into vacuole"/>
    <property type="evidence" value="ECO:0007669"/>
    <property type="project" value="EnsemblFungi"/>
</dbReference>
<keyword evidence="13" id="KW-1185">Reference proteome</keyword>
<dbReference type="GO" id="GO:0090517">
    <property type="term" value="P:L-lysine transmembrane import into vacuole"/>
    <property type="evidence" value="ECO:0007669"/>
    <property type="project" value="EnsemblFungi"/>
</dbReference>
<protein>
    <submittedName>
        <fullName evidence="12">Putative vacuolar amino acid transporter</fullName>
    </submittedName>
</protein>
<evidence type="ECO:0000256" key="7">
    <source>
        <dbReference type="ARBA" id="ARBA00022989"/>
    </source>
</evidence>
<evidence type="ECO:0000256" key="9">
    <source>
        <dbReference type="SAM" id="MobiDB-lite"/>
    </source>
</evidence>
<dbReference type="Proteomes" id="UP000030854">
    <property type="component" value="Unassembled WGS sequence"/>
</dbReference>
<organism evidence="12 13">
    <name type="scientific">Uncinula necator</name>
    <name type="common">Grape powdery mildew</name>
    <dbReference type="NCBI Taxonomy" id="52586"/>
    <lineage>
        <taxon>Eukaryota</taxon>
        <taxon>Fungi</taxon>
        <taxon>Dikarya</taxon>
        <taxon>Ascomycota</taxon>
        <taxon>Pezizomycotina</taxon>
        <taxon>Leotiomycetes</taxon>
        <taxon>Erysiphales</taxon>
        <taxon>Erysiphaceae</taxon>
        <taxon>Erysiphe</taxon>
    </lineage>
</organism>
<dbReference type="InterPro" id="IPR013057">
    <property type="entry name" value="AA_transpt_TM"/>
</dbReference>
<sequence>MTRAERYDKGPKFGKTVVSNGSKYQDDFDSASSLSSVINLLNTIIGTGLLATPHVLSQMGILVGTLVILWSGLTAGFGLYLQARCARYLDRGTSSFFALSQISYPNASVIFDAAIAIKCFGVGVSYLIIIGELMPGIINGLFQQTEVIPCLLDRQFWITAFMLIVIPLSFVRRLDSLKYSSILALLSIGYLVVLILYHFIQQDMTSERGNIRLFKWAGVVPTLKSFPVIVFAYTCHQNMFSVLNEMRSNTHRSTSTVIISSIGVAAFFYILVAITGYLSFGNEVSGNIVGMYASSIGSSIGKVAIVILGTFSYPLQVHPCRASVDMILRWRPIHRDRTLNLSDGSPSRSIPLLANQNRQMARNDTISELRFAFITFMIIILSYIVAMMVSSLDKVLAYVGSTGSTSISFILPGLFYYKISSPDSAYRQRLLKEEDDNSSDSEDENSFTGSSKSSMWKRCLRKLSLALSIYGIIVMGVCLAINIFSGDLH</sequence>
<comment type="similarity">
    <text evidence="2">Belongs to the amino acid/polyamine transporter 2 family.</text>
</comment>
<evidence type="ECO:0000256" key="1">
    <source>
        <dbReference type="ARBA" id="ARBA00004128"/>
    </source>
</evidence>
<keyword evidence="3" id="KW-0813">Transport</keyword>
<gene>
    <name evidence="12" type="ORF">EV44_g1474</name>
</gene>
<dbReference type="GO" id="GO:0090518">
    <property type="term" value="P:L-arginine transmembrane import into vacuole"/>
    <property type="evidence" value="ECO:0007669"/>
    <property type="project" value="EnsemblFungi"/>
</dbReference>
<comment type="subcellular location">
    <subcellularLocation>
        <location evidence="1">Vacuole membrane</location>
        <topology evidence="1">Multi-pass membrane protein</topology>
    </subcellularLocation>
</comment>
<evidence type="ECO:0000256" key="6">
    <source>
        <dbReference type="ARBA" id="ARBA00022970"/>
    </source>
</evidence>
<feature type="region of interest" description="Disordered" evidence="9">
    <location>
        <begin position="432"/>
        <end position="451"/>
    </location>
</feature>
<dbReference type="GO" id="GO:0090514">
    <property type="term" value="P:L-tyrosine transmembrane import into vacuole"/>
    <property type="evidence" value="ECO:0007669"/>
    <property type="project" value="EnsemblFungi"/>
</dbReference>
<evidence type="ECO:0000259" key="11">
    <source>
        <dbReference type="Pfam" id="PF01490"/>
    </source>
</evidence>
<feature type="transmembrane region" description="Helical" evidence="10">
    <location>
        <begin position="395"/>
        <end position="417"/>
    </location>
</feature>
<keyword evidence="7 10" id="KW-1133">Transmembrane helix</keyword>
<dbReference type="GO" id="GO:0090515">
    <property type="term" value="P:L-glutamate transmembrane import into vacuole"/>
    <property type="evidence" value="ECO:0007669"/>
    <property type="project" value="EnsemblFungi"/>
</dbReference>
<keyword evidence="5 10" id="KW-0812">Transmembrane</keyword>
<dbReference type="GO" id="GO:0005313">
    <property type="term" value="F:L-glutamate transmembrane transporter activity"/>
    <property type="evidence" value="ECO:0007669"/>
    <property type="project" value="EnsemblFungi"/>
</dbReference>
<evidence type="ECO:0000256" key="5">
    <source>
        <dbReference type="ARBA" id="ARBA00022692"/>
    </source>
</evidence>
<evidence type="ECO:0000256" key="8">
    <source>
        <dbReference type="ARBA" id="ARBA00023136"/>
    </source>
</evidence>
<dbReference type="PANTHER" id="PTHR22950">
    <property type="entry name" value="AMINO ACID TRANSPORTER"/>
    <property type="match status" value="1"/>
</dbReference>
<evidence type="ECO:0000313" key="12">
    <source>
        <dbReference type="EMBL" id="KHJ30179.1"/>
    </source>
</evidence>
<dbReference type="GO" id="GO:0061459">
    <property type="term" value="F:L-arginine transmembrane transporter activity"/>
    <property type="evidence" value="ECO:0007669"/>
    <property type="project" value="EnsemblFungi"/>
</dbReference>
<dbReference type="PANTHER" id="PTHR22950:SF678">
    <property type="entry name" value="VACUOLAR AMINO ACID TRANSPORTER 5-RELATED"/>
    <property type="match status" value="1"/>
</dbReference>